<name>A0A061FL23_THECC</name>
<sequence>MNRTTKRSFVLGMIKPELGGMLAGNRTGSEGIQSGRRGCRSPECYTKPDRTKKDANIMYLRFQEALQEEKEKLHVKLQRSRTIDDSKQCRVIEYLIDVTENVVNVLPGKKVHKLLVN</sequence>
<proteinExistence type="predicted"/>
<evidence type="ECO:0000313" key="2">
    <source>
        <dbReference type="EMBL" id="EOY17781.1"/>
    </source>
</evidence>
<reference evidence="2 3" key="1">
    <citation type="journal article" date="2013" name="Genome Biol.">
        <title>The genome sequence of the most widely cultivated cacao type and its use to identify candidate genes regulating pod color.</title>
        <authorList>
            <person name="Motamayor J.C."/>
            <person name="Mockaitis K."/>
            <person name="Schmutz J."/>
            <person name="Haiminen N."/>
            <person name="Iii D.L."/>
            <person name="Cornejo O."/>
            <person name="Findley S.D."/>
            <person name="Zheng P."/>
            <person name="Utro F."/>
            <person name="Royaert S."/>
            <person name="Saski C."/>
            <person name="Jenkins J."/>
            <person name="Podicheti R."/>
            <person name="Zhao M."/>
            <person name="Scheffler B.E."/>
            <person name="Stack J.C."/>
            <person name="Feltus F.A."/>
            <person name="Mustiga G.M."/>
            <person name="Amores F."/>
            <person name="Phillips W."/>
            <person name="Marelli J.P."/>
            <person name="May G.D."/>
            <person name="Shapiro H."/>
            <person name="Ma J."/>
            <person name="Bustamante C.D."/>
            <person name="Schnell R.J."/>
            <person name="Main D."/>
            <person name="Gilbert D."/>
            <person name="Parida L."/>
            <person name="Kuhn D.N."/>
        </authorList>
    </citation>
    <scope>NUCLEOTIDE SEQUENCE [LARGE SCALE GENOMIC DNA]</scope>
    <source>
        <strain evidence="3">cv. Matina 1-6</strain>
    </source>
</reference>
<evidence type="ECO:0000313" key="3">
    <source>
        <dbReference type="Proteomes" id="UP000026915"/>
    </source>
</evidence>
<protein>
    <submittedName>
        <fullName evidence="2">Uncharacterized protein</fullName>
    </submittedName>
</protein>
<dbReference type="InParanoid" id="A0A061FL23"/>
<dbReference type="Proteomes" id="UP000026915">
    <property type="component" value="Chromosome 10"/>
</dbReference>
<dbReference type="EMBL" id="CM001888">
    <property type="protein sequence ID" value="EOY17781.1"/>
    <property type="molecule type" value="Genomic_DNA"/>
</dbReference>
<evidence type="ECO:0000256" key="1">
    <source>
        <dbReference type="SAM" id="MobiDB-lite"/>
    </source>
</evidence>
<dbReference type="Gramene" id="EOY17781">
    <property type="protein sequence ID" value="EOY17781"/>
    <property type="gene ID" value="TCM_042500"/>
</dbReference>
<feature type="region of interest" description="Disordered" evidence="1">
    <location>
        <begin position="22"/>
        <end position="47"/>
    </location>
</feature>
<gene>
    <name evidence="2" type="ORF">TCM_042500</name>
</gene>
<dbReference type="AlphaFoldDB" id="A0A061FL23"/>
<dbReference type="STRING" id="3641.A0A061FL23"/>
<keyword evidence="3" id="KW-1185">Reference proteome</keyword>
<accession>A0A061FL23</accession>
<organism evidence="2 3">
    <name type="scientific">Theobroma cacao</name>
    <name type="common">Cacao</name>
    <name type="synonym">Cocoa</name>
    <dbReference type="NCBI Taxonomy" id="3641"/>
    <lineage>
        <taxon>Eukaryota</taxon>
        <taxon>Viridiplantae</taxon>
        <taxon>Streptophyta</taxon>
        <taxon>Embryophyta</taxon>
        <taxon>Tracheophyta</taxon>
        <taxon>Spermatophyta</taxon>
        <taxon>Magnoliopsida</taxon>
        <taxon>eudicotyledons</taxon>
        <taxon>Gunneridae</taxon>
        <taxon>Pentapetalae</taxon>
        <taxon>rosids</taxon>
        <taxon>malvids</taxon>
        <taxon>Malvales</taxon>
        <taxon>Malvaceae</taxon>
        <taxon>Byttnerioideae</taxon>
        <taxon>Theobroma</taxon>
    </lineage>
</organism>
<dbReference type="HOGENOM" id="CLU_2089177_0_0_1"/>